<keyword evidence="4" id="KW-1185">Reference proteome</keyword>
<dbReference type="SUPFAM" id="SSF48239">
    <property type="entry name" value="Terpenoid cyclases/Protein prenyltransferases"/>
    <property type="match status" value="1"/>
</dbReference>
<evidence type="ECO:0000313" key="3">
    <source>
        <dbReference type="EMBL" id="QDT37897.1"/>
    </source>
</evidence>
<protein>
    <recommendedName>
        <fullName evidence="5">Squalene cyclase C-terminal domain-containing protein</fullName>
    </recommendedName>
</protein>
<evidence type="ECO:0000256" key="2">
    <source>
        <dbReference type="SAM" id="Phobius"/>
    </source>
</evidence>
<accession>A0A517R1Y3</accession>
<proteinExistence type="predicted"/>
<name>A0A517R1Y3_9PLAN</name>
<feature type="region of interest" description="Disordered" evidence="1">
    <location>
        <begin position="152"/>
        <end position="173"/>
    </location>
</feature>
<dbReference type="OrthoDB" id="238862at2"/>
<keyword evidence="2" id="KW-1133">Transmembrane helix</keyword>
<dbReference type="AlphaFoldDB" id="A0A517R1Y3"/>
<evidence type="ECO:0008006" key="5">
    <source>
        <dbReference type="Google" id="ProtNLM"/>
    </source>
</evidence>
<dbReference type="InterPro" id="IPR008930">
    <property type="entry name" value="Terpenoid_cyclase/PrenylTrfase"/>
</dbReference>
<dbReference type="CDD" id="cd00688">
    <property type="entry name" value="ISOPREN_C2_like"/>
    <property type="match status" value="1"/>
</dbReference>
<organism evidence="3 4">
    <name type="scientific">Stratiformator vulcanicus</name>
    <dbReference type="NCBI Taxonomy" id="2527980"/>
    <lineage>
        <taxon>Bacteria</taxon>
        <taxon>Pseudomonadati</taxon>
        <taxon>Planctomycetota</taxon>
        <taxon>Planctomycetia</taxon>
        <taxon>Planctomycetales</taxon>
        <taxon>Planctomycetaceae</taxon>
        <taxon>Stratiformator</taxon>
    </lineage>
</organism>
<dbReference type="EMBL" id="CP036268">
    <property type="protein sequence ID" value="QDT37897.1"/>
    <property type="molecule type" value="Genomic_DNA"/>
</dbReference>
<feature type="compositionally biased region" description="Polar residues" evidence="1">
    <location>
        <begin position="107"/>
        <end position="118"/>
    </location>
</feature>
<sequence>MSSAVARGVETTDVPQVPGWFATSREQADRPEIDSVESASLARRTRRWTAVAAVSFVFHSAIAFILAAIILPQNVDEQIFAILSLPADAPDSDDDTAEVIIEAELPSPTTEESIQSQRPVDPSEVAGLESPSPAEISALQVPEVPTFIGFRSSTASRSGAPDPRLQMTAGRSGATKRQLLLASGGSDLTEAAVERGLRWLKNVQLDDGGWDFRKIRDAPEPGYSGNRVAATSMALLSFLGAGHSHKQSPKYRATVFRALKFLKQELNPDRATNWDGDARGKPSPSMYAHCLAVLALSEAYVMTGDESLRPFVEATTRFLTQAQHERGGWRYRPKERGDTSVVGWAVMAIVSARAGGVEVPRMTFVKSNQFLDSVSADDGAMYGYMSPARRKSTTPVGLLSRMYLGWNRSESALKRGVAHLDRFGPDTDDMYYNYYATQVMHHWGKADWVRWNNRMKAQLLQTQTRGGLHHGSWDVADRHGNTGGRLYMTCLCLMTLEVYYRHLPLYTKGAVLR</sequence>
<dbReference type="Proteomes" id="UP000317318">
    <property type="component" value="Chromosome"/>
</dbReference>
<feature type="transmembrane region" description="Helical" evidence="2">
    <location>
        <begin position="48"/>
        <end position="71"/>
    </location>
</feature>
<gene>
    <name evidence="3" type="ORF">Pan189_22800</name>
</gene>
<feature type="region of interest" description="Disordered" evidence="1">
    <location>
        <begin position="106"/>
        <end position="131"/>
    </location>
</feature>
<keyword evidence="2" id="KW-0472">Membrane</keyword>
<dbReference type="RefSeq" id="WP_145363977.1">
    <property type="nucleotide sequence ID" value="NZ_CP036268.1"/>
</dbReference>
<dbReference type="Gene3D" id="1.50.10.20">
    <property type="match status" value="2"/>
</dbReference>
<dbReference type="KEGG" id="svp:Pan189_22800"/>
<evidence type="ECO:0000313" key="4">
    <source>
        <dbReference type="Proteomes" id="UP000317318"/>
    </source>
</evidence>
<evidence type="ECO:0000256" key="1">
    <source>
        <dbReference type="SAM" id="MobiDB-lite"/>
    </source>
</evidence>
<keyword evidence="2" id="KW-0812">Transmembrane</keyword>
<reference evidence="3 4" key="1">
    <citation type="submission" date="2019-02" db="EMBL/GenBank/DDBJ databases">
        <title>Deep-cultivation of Planctomycetes and their phenomic and genomic characterization uncovers novel biology.</title>
        <authorList>
            <person name="Wiegand S."/>
            <person name="Jogler M."/>
            <person name="Boedeker C."/>
            <person name="Pinto D."/>
            <person name="Vollmers J."/>
            <person name="Rivas-Marin E."/>
            <person name="Kohn T."/>
            <person name="Peeters S.H."/>
            <person name="Heuer A."/>
            <person name="Rast P."/>
            <person name="Oberbeckmann S."/>
            <person name="Bunk B."/>
            <person name="Jeske O."/>
            <person name="Meyerdierks A."/>
            <person name="Storesund J.E."/>
            <person name="Kallscheuer N."/>
            <person name="Luecker S."/>
            <person name="Lage O.M."/>
            <person name="Pohl T."/>
            <person name="Merkel B.J."/>
            <person name="Hornburger P."/>
            <person name="Mueller R.-W."/>
            <person name="Bruemmer F."/>
            <person name="Labrenz M."/>
            <person name="Spormann A.M."/>
            <person name="Op den Camp H."/>
            <person name="Overmann J."/>
            <person name="Amann R."/>
            <person name="Jetten M.S.M."/>
            <person name="Mascher T."/>
            <person name="Medema M.H."/>
            <person name="Devos D.P."/>
            <person name="Kaster A.-K."/>
            <person name="Ovreas L."/>
            <person name="Rohde M."/>
            <person name="Galperin M.Y."/>
            <person name="Jogler C."/>
        </authorList>
    </citation>
    <scope>NUCLEOTIDE SEQUENCE [LARGE SCALE GENOMIC DNA]</scope>
    <source>
        <strain evidence="3 4">Pan189</strain>
    </source>
</reference>